<name>A0ABY1QC69_9BACT</name>
<organism evidence="3 4">
    <name type="scientific">Neorhodopirellula lusitana</name>
    <dbReference type="NCBI Taxonomy" id="445327"/>
    <lineage>
        <taxon>Bacteria</taxon>
        <taxon>Pseudomonadati</taxon>
        <taxon>Planctomycetota</taxon>
        <taxon>Planctomycetia</taxon>
        <taxon>Pirellulales</taxon>
        <taxon>Pirellulaceae</taxon>
        <taxon>Neorhodopirellula</taxon>
    </lineage>
</organism>
<feature type="compositionally biased region" description="Low complexity" evidence="1">
    <location>
        <begin position="485"/>
        <end position="496"/>
    </location>
</feature>
<evidence type="ECO:0000256" key="2">
    <source>
        <dbReference type="SAM" id="Phobius"/>
    </source>
</evidence>
<evidence type="ECO:0000256" key="1">
    <source>
        <dbReference type="SAM" id="MobiDB-lite"/>
    </source>
</evidence>
<protein>
    <submittedName>
        <fullName evidence="3">Uncharacterized protein</fullName>
    </submittedName>
</protein>
<keyword evidence="2" id="KW-0472">Membrane</keyword>
<sequence length="496" mass="54929">MKMKGTKTLSITMLSMATQPSMIPASGMHVLAACLLLAFLSGCSSFHTEYGESSGVDGKQSVSGFGAFRSLLEESPDTTKPEDTIKTRDLGRLSSRADKLDAIVWIPQAWPPLNDRSATQWMERWLSDQPRTLVFVVPDGGSTEAYFREAAELAEPAQRLEYRRRLATQINDRLLEAGNRKDVRVKNWFIARPLPYRLFLPNRRVADYQLSDDFELILADPNPESEWEDFDLVEMDDEELYAEIDAMIEDEYEQEAEGEEEYIPVDSTGFESLLQESVTLNSKTTQLTTLAKIQDEQWGRSQVLVVTSGGLLTNFAMTGPAANELATEIQDQIRLVSREGDLSADESEEPLQVGFLSSDDTAIPISNAKPGAPTSTGMELLTTWPLSLVTMHGLFLGVVICLMLLPAFGRPRAVRHNRTTHFGNHLSAMATLMRRSGGSGGGILFAKRKISQYLRIVRGETSGPWVLPEQVDEPTKPASPESNPTETKTTASESSK</sequence>
<evidence type="ECO:0000313" key="3">
    <source>
        <dbReference type="EMBL" id="SMP63415.1"/>
    </source>
</evidence>
<keyword evidence="2" id="KW-0812">Transmembrane</keyword>
<evidence type="ECO:0000313" key="4">
    <source>
        <dbReference type="Proteomes" id="UP001158067"/>
    </source>
</evidence>
<dbReference type="Proteomes" id="UP001158067">
    <property type="component" value="Unassembled WGS sequence"/>
</dbReference>
<keyword evidence="2" id="KW-1133">Transmembrane helix</keyword>
<keyword evidence="4" id="KW-1185">Reference proteome</keyword>
<accession>A0ABY1QC69</accession>
<feature type="region of interest" description="Disordered" evidence="1">
    <location>
        <begin position="464"/>
        <end position="496"/>
    </location>
</feature>
<comment type="caution">
    <text evidence="3">The sequence shown here is derived from an EMBL/GenBank/DDBJ whole genome shotgun (WGS) entry which is preliminary data.</text>
</comment>
<proteinExistence type="predicted"/>
<dbReference type="EMBL" id="FXUG01000008">
    <property type="protein sequence ID" value="SMP63415.1"/>
    <property type="molecule type" value="Genomic_DNA"/>
</dbReference>
<reference evidence="3 4" key="1">
    <citation type="submission" date="2017-05" db="EMBL/GenBank/DDBJ databases">
        <authorList>
            <person name="Varghese N."/>
            <person name="Submissions S."/>
        </authorList>
    </citation>
    <scope>NUCLEOTIDE SEQUENCE [LARGE SCALE GENOMIC DNA]</scope>
    <source>
        <strain evidence="3 4">DSM 25457</strain>
    </source>
</reference>
<dbReference type="RefSeq" id="WP_283433448.1">
    <property type="nucleotide sequence ID" value="NZ_FXUG01000008.1"/>
</dbReference>
<feature type="transmembrane region" description="Helical" evidence="2">
    <location>
        <begin position="384"/>
        <end position="408"/>
    </location>
</feature>
<dbReference type="PROSITE" id="PS51257">
    <property type="entry name" value="PROKAR_LIPOPROTEIN"/>
    <property type="match status" value="1"/>
</dbReference>
<gene>
    <name evidence="3" type="ORF">SAMN06265222_10870</name>
</gene>